<reference evidence="3" key="1">
    <citation type="submission" date="2020-08" db="EMBL/GenBank/DDBJ databases">
        <title>Whole genome shotgun sequence of Polymorphospora rubra NBRC 101157.</title>
        <authorList>
            <person name="Komaki H."/>
            <person name="Tamura T."/>
        </authorList>
    </citation>
    <scope>NUCLEOTIDE SEQUENCE</scope>
    <source>
        <strain evidence="3">NBRC 101157</strain>
    </source>
</reference>
<dbReference type="EMBL" id="AP023359">
    <property type="protein sequence ID" value="BCJ67009.1"/>
    <property type="molecule type" value="Genomic_DNA"/>
</dbReference>
<dbReference type="Gene3D" id="1.10.10.10">
    <property type="entry name" value="Winged helix-like DNA-binding domain superfamily/Winged helix DNA-binding domain"/>
    <property type="match status" value="1"/>
</dbReference>
<accession>A0A810N481</accession>
<organism evidence="3 4">
    <name type="scientific">Polymorphospora rubra</name>
    <dbReference type="NCBI Taxonomy" id="338584"/>
    <lineage>
        <taxon>Bacteria</taxon>
        <taxon>Bacillati</taxon>
        <taxon>Actinomycetota</taxon>
        <taxon>Actinomycetes</taxon>
        <taxon>Micromonosporales</taxon>
        <taxon>Micromonosporaceae</taxon>
        <taxon>Polymorphospora</taxon>
    </lineage>
</organism>
<protein>
    <recommendedName>
        <fullName evidence="2">HTH marR-type domain-containing protein</fullName>
    </recommendedName>
</protein>
<dbReference type="KEGG" id="pry:Prubr_40300"/>
<dbReference type="GO" id="GO:0006950">
    <property type="term" value="P:response to stress"/>
    <property type="evidence" value="ECO:0007669"/>
    <property type="project" value="TreeGrafter"/>
</dbReference>
<dbReference type="SUPFAM" id="SSF46785">
    <property type="entry name" value="Winged helix' DNA-binding domain"/>
    <property type="match status" value="1"/>
</dbReference>
<dbReference type="InterPro" id="IPR000835">
    <property type="entry name" value="HTH_MarR-typ"/>
</dbReference>
<dbReference type="RefSeq" id="WP_212816405.1">
    <property type="nucleotide sequence ID" value="NZ_AP023359.1"/>
</dbReference>
<dbReference type="AlphaFoldDB" id="A0A810N481"/>
<feature type="compositionally biased region" description="Basic and acidic residues" evidence="1">
    <location>
        <begin position="184"/>
        <end position="194"/>
    </location>
</feature>
<evidence type="ECO:0000313" key="3">
    <source>
        <dbReference type="EMBL" id="BCJ67009.1"/>
    </source>
</evidence>
<evidence type="ECO:0000259" key="2">
    <source>
        <dbReference type="PROSITE" id="PS50995"/>
    </source>
</evidence>
<feature type="domain" description="HTH marR-type" evidence="2">
    <location>
        <begin position="19"/>
        <end position="151"/>
    </location>
</feature>
<dbReference type="PROSITE" id="PS50995">
    <property type="entry name" value="HTH_MARR_2"/>
    <property type="match status" value="1"/>
</dbReference>
<feature type="region of interest" description="Disordered" evidence="1">
    <location>
        <begin position="167"/>
        <end position="194"/>
    </location>
</feature>
<dbReference type="SMART" id="SM00347">
    <property type="entry name" value="HTH_MARR"/>
    <property type="match status" value="1"/>
</dbReference>
<dbReference type="InterPro" id="IPR039422">
    <property type="entry name" value="MarR/SlyA-like"/>
</dbReference>
<gene>
    <name evidence="3" type="ORF">Prubr_40300</name>
</gene>
<dbReference type="GO" id="GO:0003700">
    <property type="term" value="F:DNA-binding transcription factor activity"/>
    <property type="evidence" value="ECO:0007669"/>
    <property type="project" value="InterPro"/>
</dbReference>
<evidence type="ECO:0000256" key="1">
    <source>
        <dbReference type="SAM" id="MobiDB-lite"/>
    </source>
</evidence>
<evidence type="ECO:0000313" key="4">
    <source>
        <dbReference type="Proteomes" id="UP000680866"/>
    </source>
</evidence>
<name>A0A810N481_9ACTN</name>
<dbReference type="InterPro" id="IPR036390">
    <property type="entry name" value="WH_DNA-bd_sf"/>
</dbReference>
<dbReference type="Pfam" id="PF12802">
    <property type="entry name" value="MarR_2"/>
    <property type="match status" value="1"/>
</dbReference>
<dbReference type="PRINTS" id="PR00598">
    <property type="entry name" value="HTHMARR"/>
</dbReference>
<keyword evidence="4" id="KW-1185">Reference proteome</keyword>
<sequence>MDSMPPVSALGAPAGASLAHDLGFNLGVLFRAYVKASNEVVSDIPGGPRGYQVLAAAVHGDAGSQSALAKRLGIDRTVMTYLVDDLETAELVVRRPDPADRRNRRIVATDKGHLAWKLAERHLRAIDSHLLGEVSEDEERVFRDVLQRLAVRANEVDRLDNACELVQDLGSEPPSAPKRRTRRAPADRRADAAS</sequence>
<dbReference type="InterPro" id="IPR036388">
    <property type="entry name" value="WH-like_DNA-bd_sf"/>
</dbReference>
<dbReference type="PANTHER" id="PTHR33164:SF43">
    <property type="entry name" value="HTH-TYPE TRANSCRIPTIONAL REPRESSOR YETL"/>
    <property type="match status" value="1"/>
</dbReference>
<proteinExistence type="predicted"/>
<dbReference type="Proteomes" id="UP000680866">
    <property type="component" value="Chromosome"/>
</dbReference>
<dbReference type="PANTHER" id="PTHR33164">
    <property type="entry name" value="TRANSCRIPTIONAL REGULATOR, MARR FAMILY"/>
    <property type="match status" value="1"/>
</dbReference>